<feature type="compositionally biased region" description="Basic and acidic residues" evidence="1">
    <location>
        <begin position="386"/>
        <end position="398"/>
    </location>
</feature>
<dbReference type="Proteomes" id="UP001497457">
    <property type="component" value="Chromosome 3rd"/>
</dbReference>
<evidence type="ECO:0000256" key="1">
    <source>
        <dbReference type="SAM" id="MobiDB-lite"/>
    </source>
</evidence>
<gene>
    <name evidence="2" type="ORF">URODEC1_LOCUS75946</name>
</gene>
<organism evidence="2 3">
    <name type="scientific">Urochloa decumbens</name>
    <dbReference type="NCBI Taxonomy" id="240449"/>
    <lineage>
        <taxon>Eukaryota</taxon>
        <taxon>Viridiplantae</taxon>
        <taxon>Streptophyta</taxon>
        <taxon>Embryophyta</taxon>
        <taxon>Tracheophyta</taxon>
        <taxon>Spermatophyta</taxon>
        <taxon>Magnoliopsida</taxon>
        <taxon>Liliopsida</taxon>
        <taxon>Poales</taxon>
        <taxon>Poaceae</taxon>
        <taxon>PACMAD clade</taxon>
        <taxon>Panicoideae</taxon>
        <taxon>Panicodae</taxon>
        <taxon>Paniceae</taxon>
        <taxon>Melinidinae</taxon>
        <taxon>Urochloa</taxon>
    </lineage>
</organism>
<name>A0ABC9CIP8_9POAL</name>
<dbReference type="EMBL" id="OZ075113">
    <property type="protein sequence ID" value="CAL5021389.1"/>
    <property type="molecule type" value="Genomic_DNA"/>
</dbReference>
<evidence type="ECO:0000313" key="2">
    <source>
        <dbReference type="EMBL" id="CAL5021389.1"/>
    </source>
</evidence>
<evidence type="ECO:0008006" key="4">
    <source>
        <dbReference type="Google" id="ProtNLM"/>
    </source>
</evidence>
<sequence length="580" mass="63723">MPIPAPSAAPALSSVHSLPSHYFLLLPAHFLPPGGFRTPLRRGDLAIRNGGGPRTFPGGVSKWQWKRMQAKKARQLLKARLARERQLYEMRKRTELRDAVAQLERPWDPDSAAADASAVAPNLLSVAADDQLRALADRFHRPGGVDLWNDRDGPRVFASPATGASSARFFPKNAVHSLQPYALVSDSGEVSTPRARESAADLLLLGRGDSGAQGVRENATETENSGDDEPAVQLMERDGTWEPVDALGDSDDDIAGYWSSDDDSNVVLSESEDMGDVRPRHVPGATMLRRNGRNNGVARWEAAGGMTAGSDEDGGWSGDTFFSDSERAREGHREQRWQERSGGASTRKRAGGRRHTSNTAASNHVGQRGHTGAGSFSDSEVIHGGSEQKWRPRTRDGNRNGAGSWNAPRQDWIGGEFNSNSDSVRGGKTEPGWGTRNKLNGRENIRGRSKPEYSANTSGRDVPGRHMRANNGDEHRSSNNGHGRYQFGGGFAKDLEAPTWKPRRMNRTRNNNGDGIDNRVNGKFRSSDNARRLQENPRNTNREDGRRMNSNGGQRFRGDDYSLRPTSELHAWRETGSDEL</sequence>
<reference evidence="2 3" key="2">
    <citation type="submission" date="2024-10" db="EMBL/GenBank/DDBJ databases">
        <authorList>
            <person name="Ryan C."/>
        </authorList>
    </citation>
    <scope>NUCLEOTIDE SEQUENCE [LARGE SCALE GENOMIC DNA]</scope>
</reference>
<dbReference type="PANTHER" id="PTHR37724:SF1">
    <property type="entry name" value="OS02G0564300 PROTEIN"/>
    <property type="match status" value="1"/>
</dbReference>
<dbReference type="PANTHER" id="PTHR37724">
    <property type="entry name" value="OS02G0564300 PROTEIN"/>
    <property type="match status" value="1"/>
</dbReference>
<dbReference type="AlphaFoldDB" id="A0ABC9CIP8"/>
<feature type="compositionally biased region" description="Basic and acidic residues" evidence="1">
    <location>
        <begin position="570"/>
        <end position="580"/>
    </location>
</feature>
<evidence type="ECO:0000313" key="3">
    <source>
        <dbReference type="Proteomes" id="UP001497457"/>
    </source>
</evidence>
<feature type="region of interest" description="Disordered" evidence="1">
    <location>
        <begin position="207"/>
        <end position="229"/>
    </location>
</feature>
<feature type="compositionally biased region" description="Basic and acidic residues" evidence="1">
    <location>
        <begin position="525"/>
        <end position="547"/>
    </location>
</feature>
<feature type="compositionally biased region" description="Basic and acidic residues" evidence="1">
    <location>
        <begin position="440"/>
        <end position="451"/>
    </location>
</feature>
<accession>A0ABC9CIP8</accession>
<proteinExistence type="predicted"/>
<feature type="compositionally biased region" description="Basic and acidic residues" evidence="1">
    <location>
        <begin position="324"/>
        <end position="339"/>
    </location>
</feature>
<feature type="compositionally biased region" description="Basic residues" evidence="1">
    <location>
        <begin position="346"/>
        <end position="356"/>
    </location>
</feature>
<feature type="region of interest" description="Disordered" evidence="1">
    <location>
        <begin position="272"/>
        <end position="293"/>
    </location>
</feature>
<keyword evidence="3" id="KW-1185">Reference proteome</keyword>
<protein>
    <recommendedName>
        <fullName evidence="4">DEAD-box ATP-dependent RNA helicase 33</fullName>
    </recommendedName>
</protein>
<feature type="region of interest" description="Disordered" evidence="1">
    <location>
        <begin position="305"/>
        <end position="580"/>
    </location>
</feature>
<reference evidence="3" key="1">
    <citation type="submission" date="2024-06" db="EMBL/GenBank/DDBJ databases">
        <authorList>
            <person name="Ryan C."/>
        </authorList>
    </citation>
    <scope>NUCLEOTIDE SEQUENCE [LARGE SCALE GENOMIC DNA]</scope>
</reference>